<dbReference type="KEGG" id="acx:Achr_c210"/>
<gene>
    <name evidence="1" type="primary">traD</name>
    <name evidence="1" type="ORF">Achr_c210</name>
</gene>
<keyword evidence="2" id="KW-1185">Reference proteome</keyword>
<organism evidence="1 2">
    <name type="scientific">Azotobacter chroococcum NCIMB 8003</name>
    <dbReference type="NCBI Taxonomy" id="1328314"/>
    <lineage>
        <taxon>Bacteria</taxon>
        <taxon>Pseudomonadati</taxon>
        <taxon>Pseudomonadota</taxon>
        <taxon>Gammaproteobacteria</taxon>
        <taxon>Pseudomonadales</taxon>
        <taxon>Pseudomonadaceae</taxon>
        <taxon>Azotobacter</taxon>
    </lineage>
</organism>
<dbReference type="AlphaFoldDB" id="A0A0C4WX04"/>
<dbReference type="InterPro" id="IPR016703">
    <property type="entry name" value="Conjugal_tfr_TraD_b/g-type"/>
</dbReference>
<geneLocation type="plasmid" evidence="1 2">
    <name>pAcX50c</name>
</geneLocation>
<dbReference type="RefSeq" id="WP_052264037.1">
    <property type="nucleotide sequence ID" value="NZ_CP010418.1"/>
</dbReference>
<keyword evidence="1" id="KW-0614">Plasmid</keyword>
<protein>
    <submittedName>
        <fullName evidence="1">Conjugal transfer, TraD, beta/gamma-type</fullName>
    </submittedName>
</protein>
<evidence type="ECO:0000313" key="2">
    <source>
        <dbReference type="Proteomes" id="UP000068210"/>
    </source>
</evidence>
<dbReference type="PIRSF" id="PIRSF017849">
    <property type="entry name" value="Conjugal_transfer_TraD"/>
    <property type="match status" value="1"/>
</dbReference>
<accession>A0A0C4WX04</accession>
<sequence length="77" mass="8508">MTTNNDQNNGLFHDDQVGISFDDTDHVAELLREKMTDAMLPGYQAEFDADEAQQVGAFEEDALSEEDAIASVDDLAR</sequence>
<dbReference type="EMBL" id="CP010418">
    <property type="protein sequence ID" value="AJE23502.1"/>
    <property type="molecule type" value="Genomic_DNA"/>
</dbReference>
<name>A0A0C4WX04_9GAMM</name>
<dbReference type="Proteomes" id="UP000068210">
    <property type="component" value="Plasmid pAcX50c"/>
</dbReference>
<evidence type="ECO:0000313" key="1">
    <source>
        <dbReference type="EMBL" id="AJE23502.1"/>
    </source>
</evidence>
<reference evidence="1 2" key="1">
    <citation type="journal article" date="2015" name="PLoS ONE">
        <title>Azotobacter Genomes: The Genome of Azotobacter chroococcum NCIMB 8003 (ATCC 4412).</title>
        <authorList>
            <person name="Robson R.L."/>
            <person name="Jones R."/>
            <person name="Robson R.M."/>
            <person name="Schwartz A."/>
            <person name="Richardson T.H."/>
        </authorList>
    </citation>
    <scope>NUCLEOTIDE SEQUENCE [LARGE SCALE GENOMIC DNA]</scope>
    <source>
        <strain evidence="1 2">NCIMB 8003</strain>
        <plasmid evidence="2">Plasmid pAcX50c</plasmid>
    </source>
</reference>
<proteinExistence type="predicted"/>
<dbReference type="HOGENOM" id="CLU_2630507_0_0_6"/>